<reference evidence="2 3" key="1">
    <citation type="journal article" date="2011" name="J. Bacteriol.">
        <title>Genome analyses of icelandic strains of Sulfolobus islandicus, model organisms for genetic and virus-host interaction studies.</title>
        <authorList>
            <person name="Guo L."/>
            <person name="Brugger K."/>
            <person name="Liu C."/>
            <person name="Shah S.A."/>
            <person name="Zheng H."/>
            <person name="Zhu Y."/>
            <person name="Wang S."/>
            <person name="Lillestol R.K."/>
            <person name="Chen L."/>
            <person name="Frank J."/>
            <person name="Prangishvili D."/>
            <person name="Paulin L."/>
            <person name="She Q."/>
            <person name="Huang L."/>
            <person name="Garrett R.A."/>
        </authorList>
    </citation>
    <scope>NUCLEOTIDE SEQUENCE [LARGE SCALE GENOMIC DNA]</scope>
    <source>
        <strain evidence="2 3">REY15A</strain>
    </source>
</reference>
<evidence type="ECO:0000313" key="2">
    <source>
        <dbReference type="EMBL" id="ADX85169.1"/>
    </source>
</evidence>
<sequence>MVVCFWEGHAYVSYSLPLRGWLGLFSISLGLSIFLLYIR</sequence>
<feature type="transmembrane region" description="Helical" evidence="1">
    <location>
        <begin position="20"/>
        <end position="38"/>
    </location>
</feature>
<dbReference type="KEGG" id="sir:SiRe_1102"/>
<name>F0NHE8_SACI5</name>
<accession>F0NHE8</accession>
<proteinExistence type="predicted"/>
<organism evidence="2 3">
    <name type="scientific">Saccharolobus islandicus (strain REY15A)</name>
    <name type="common">Sulfolobus islandicus</name>
    <dbReference type="NCBI Taxonomy" id="930945"/>
    <lineage>
        <taxon>Archaea</taxon>
        <taxon>Thermoproteota</taxon>
        <taxon>Thermoprotei</taxon>
        <taxon>Sulfolobales</taxon>
        <taxon>Sulfolobaceae</taxon>
        <taxon>Saccharolobus</taxon>
    </lineage>
</organism>
<evidence type="ECO:0000313" key="3">
    <source>
        <dbReference type="Proteomes" id="UP000002664"/>
    </source>
</evidence>
<evidence type="ECO:0000256" key="1">
    <source>
        <dbReference type="SAM" id="Phobius"/>
    </source>
</evidence>
<dbReference type="EMBL" id="CP002425">
    <property type="protein sequence ID" value="ADX85169.1"/>
    <property type="molecule type" value="Genomic_DNA"/>
</dbReference>
<protein>
    <submittedName>
        <fullName evidence="2">Uncharacterized protein</fullName>
    </submittedName>
</protein>
<keyword evidence="1" id="KW-0472">Membrane</keyword>
<dbReference type="Proteomes" id="UP000002664">
    <property type="component" value="Chromosome"/>
</dbReference>
<dbReference type="HOGENOM" id="CLU_3302916_0_0_2"/>
<keyword evidence="1" id="KW-1133">Transmembrane helix</keyword>
<gene>
    <name evidence="2" type="ordered locus">SiRe_1102</name>
</gene>
<keyword evidence="3" id="KW-1185">Reference proteome</keyword>
<dbReference type="AlphaFoldDB" id="F0NHE8"/>
<keyword evidence="1" id="KW-0812">Transmembrane</keyword>